<dbReference type="PIRSF" id="PIRSF005859">
    <property type="entry name" value="PBR"/>
    <property type="match status" value="1"/>
</dbReference>
<dbReference type="GO" id="GO:0016020">
    <property type="term" value="C:membrane"/>
    <property type="evidence" value="ECO:0007669"/>
    <property type="project" value="UniProtKB-SubCell"/>
</dbReference>
<accession>A0A1M6MM85</accession>
<evidence type="ECO:0000313" key="7">
    <source>
        <dbReference type="EMBL" id="SHJ84605.1"/>
    </source>
</evidence>
<name>A0A1M6MM85_9CLOT</name>
<dbReference type="RefSeq" id="WP_073011102.1">
    <property type="nucleotide sequence ID" value="NZ_FQZO01000009.1"/>
</dbReference>
<organism evidence="7 8">
    <name type="scientific">Clostridium amylolyticum</name>
    <dbReference type="NCBI Taxonomy" id="1121298"/>
    <lineage>
        <taxon>Bacteria</taxon>
        <taxon>Bacillati</taxon>
        <taxon>Bacillota</taxon>
        <taxon>Clostridia</taxon>
        <taxon>Eubacteriales</taxon>
        <taxon>Clostridiaceae</taxon>
        <taxon>Clostridium</taxon>
    </lineage>
</organism>
<comment type="subcellular location">
    <subcellularLocation>
        <location evidence="1">Membrane</location>
        <topology evidence="1">Multi-pass membrane protein</topology>
    </subcellularLocation>
</comment>
<dbReference type="Pfam" id="PF03073">
    <property type="entry name" value="TspO_MBR"/>
    <property type="match status" value="1"/>
</dbReference>
<evidence type="ECO:0000256" key="5">
    <source>
        <dbReference type="ARBA" id="ARBA00023136"/>
    </source>
</evidence>
<keyword evidence="4 6" id="KW-1133">Transmembrane helix</keyword>
<dbReference type="InterPro" id="IPR004307">
    <property type="entry name" value="TspO_MBR"/>
</dbReference>
<evidence type="ECO:0000313" key="8">
    <source>
        <dbReference type="Proteomes" id="UP000184080"/>
    </source>
</evidence>
<dbReference type="STRING" id="1121298.SAMN05444401_4026"/>
<evidence type="ECO:0000256" key="1">
    <source>
        <dbReference type="ARBA" id="ARBA00004141"/>
    </source>
</evidence>
<dbReference type="FunFam" id="1.20.1260.100:FF:000001">
    <property type="entry name" value="translocator protein 2"/>
    <property type="match status" value="1"/>
</dbReference>
<dbReference type="AlphaFoldDB" id="A0A1M6MM85"/>
<feature type="transmembrane region" description="Helical" evidence="6">
    <location>
        <begin position="109"/>
        <end position="132"/>
    </location>
</feature>
<dbReference type="OrthoDB" id="9795496at2"/>
<evidence type="ECO:0000256" key="4">
    <source>
        <dbReference type="ARBA" id="ARBA00022989"/>
    </source>
</evidence>
<feature type="transmembrane region" description="Helical" evidence="6">
    <location>
        <begin position="139"/>
        <end position="163"/>
    </location>
</feature>
<sequence>MNVFKVRGKFNWGDLIIAIMIPITLGFVSTKLNFKMVEMYNEFEKPFFFPPAALFPVMWVVLYVLIGIASYRIWMLRSEGGNAVKALTFYSVQLIINFAWPFVFFHFQLYGLAFFLLLILLVFLIYTAIIFIKLDKFSGILMIPYILWLIYAGVLNFFIWFIYEM</sequence>
<evidence type="ECO:0000256" key="3">
    <source>
        <dbReference type="ARBA" id="ARBA00022692"/>
    </source>
</evidence>
<dbReference type="PANTHER" id="PTHR10057">
    <property type="entry name" value="PERIPHERAL-TYPE BENZODIAZEPINE RECEPTOR"/>
    <property type="match status" value="1"/>
</dbReference>
<keyword evidence="3 6" id="KW-0812">Transmembrane</keyword>
<dbReference type="CDD" id="cd15904">
    <property type="entry name" value="TSPO_MBR"/>
    <property type="match status" value="1"/>
</dbReference>
<reference evidence="7 8" key="1">
    <citation type="submission" date="2016-11" db="EMBL/GenBank/DDBJ databases">
        <authorList>
            <person name="Jaros S."/>
            <person name="Januszkiewicz K."/>
            <person name="Wedrychowicz H."/>
        </authorList>
    </citation>
    <scope>NUCLEOTIDE SEQUENCE [LARGE SCALE GENOMIC DNA]</scope>
    <source>
        <strain evidence="7 8">DSM 21864</strain>
    </source>
</reference>
<dbReference type="PANTHER" id="PTHR10057:SF0">
    <property type="entry name" value="TRANSLOCATOR PROTEIN"/>
    <property type="match status" value="1"/>
</dbReference>
<dbReference type="Proteomes" id="UP000184080">
    <property type="component" value="Unassembled WGS sequence"/>
</dbReference>
<feature type="transmembrane region" description="Helical" evidence="6">
    <location>
        <begin position="52"/>
        <end position="74"/>
    </location>
</feature>
<dbReference type="GO" id="GO:0033013">
    <property type="term" value="P:tetrapyrrole metabolic process"/>
    <property type="evidence" value="ECO:0007669"/>
    <property type="project" value="UniProtKB-ARBA"/>
</dbReference>
<proteinExistence type="inferred from homology"/>
<keyword evidence="5 6" id="KW-0472">Membrane</keyword>
<evidence type="ECO:0000256" key="2">
    <source>
        <dbReference type="ARBA" id="ARBA00007524"/>
    </source>
</evidence>
<dbReference type="Gene3D" id="1.20.1260.100">
    <property type="entry name" value="TspO/MBR protein"/>
    <property type="match status" value="1"/>
</dbReference>
<feature type="transmembrane region" description="Helical" evidence="6">
    <location>
        <begin position="86"/>
        <end position="103"/>
    </location>
</feature>
<protein>
    <submittedName>
        <fullName evidence="7">TspO and MBR related proteins</fullName>
    </submittedName>
</protein>
<dbReference type="EMBL" id="FQZO01000009">
    <property type="protein sequence ID" value="SHJ84605.1"/>
    <property type="molecule type" value="Genomic_DNA"/>
</dbReference>
<keyword evidence="8" id="KW-1185">Reference proteome</keyword>
<comment type="similarity">
    <text evidence="2">Belongs to the TspO/BZRP family.</text>
</comment>
<gene>
    <name evidence="7" type="ORF">SAMN05444401_4026</name>
</gene>
<feature type="transmembrane region" description="Helical" evidence="6">
    <location>
        <begin position="12"/>
        <end position="32"/>
    </location>
</feature>
<dbReference type="InterPro" id="IPR038330">
    <property type="entry name" value="TspO/MBR-related_sf"/>
</dbReference>
<evidence type="ECO:0000256" key="6">
    <source>
        <dbReference type="SAM" id="Phobius"/>
    </source>
</evidence>